<keyword evidence="8" id="KW-1185">Reference proteome</keyword>
<feature type="binding site" evidence="4">
    <location>
        <begin position="14"/>
        <end position="19"/>
    </location>
    <ligand>
        <name>substrate</name>
    </ligand>
</feature>
<dbReference type="AlphaFoldDB" id="A0A9P5L603"/>
<proteinExistence type="predicted"/>
<dbReference type="Pfam" id="PF06094">
    <property type="entry name" value="GGACT"/>
    <property type="match status" value="1"/>
</dbReference>
<evidence type="ECO:0000313" key="7">
    <source>
        <dbReference type="EMBL" id="KAF7528146.1"/>
    </source>
</evidence>
<gene>
    <name evidence="7" type="ORF">PCG10_001434</name>
</gene>
<dbReference type="PANTHER" id="PTHR12935">
    <property type="entry name" value="GAMMA-GLUTAMYLCYCLOTRANSFERASE"/>
    <property type="match status" value="1"/>
</dbReference>
<dbReference type="InterPro" id="IPR017939">
    <property type="entry name" value="G-Glutamylcylcotransferase"/>
</dbReference>
<keyword evidence="2" id="KW-0456">Lyase</keyword>
<evidence type="ECO:0000259" key="6">
    <source>
        <dbReference type="Pfam" id="PF06094"/>
    </source>
</evidence>
<comment type="caution">
    <text evidence="7">The sequence shown here is derived from an EMBL/GenBank/DDBJ whole genome shotgun (WGS) entry which is preliminary data.</text>
</comment>
<dbReference type="EMBL" id="JAAOZQ010000012">
    <property type="protein sequence ID" value="KAF7528146.1"/>
    <property type="molecule type" value="Genomic_DNA"/>
</dbReference>
<feature type="region of interest" description="Disordered" evidence="5">
    <location>
        <begin position="289"/>
        <end position="329"/>
    </location>
</feature>
<dbReference type="InterPro" id="IPR009288">
    <property type="entry name" value="AIG2-like_dom"/>
</dbReference>
<dbReference type="CDD" id="cd06661">
    <property type="entry name" value="GGCT_like"/>
    <property type="match status" value="1"/>
</dbReference>
<name>A0A9P5L603_PENCR</name>
<evidence type="ECO:0000256" key="1">
    <source>
        <dbReference type="ARBA" id="ARBA00012346"/>
    </source>
</evidence>
<feature type="active site" description="Proton acceptor" evidence="3">
    <location>
        <position position="83"/>
    </location>
</feature>
<dbReference type="InterPro" id="IPR036568">
    <property type="entry name" value="GGCT-like_sf"/>
</dbReference>
<sequence length="366" mass="42960">MASRSARRPERWYYFAYGSNMCLKQMAERCPSSIFKGKGRIEGYRWQINQRGVANIVECRGDYVEGLIYQIDAKDKRKLDRSEGVALGFYSDEHLHTQFLPLLNCGIKTFHVAKELEMDDQLDITKPEHQPASRYPGQESLEMVEALVYVSREYKDDGLIRSEYITRMEKAIIDGRKMGLSDRFLTQIDRTIHGELPRPNNDASRTNPGPYARMEAGGTSHQPHRTLESSQPRQEQDERLSTVRPSYPRYARVITVRPRYQDFRDLDGNLRYPDERPYRRYQDFRDLDGNLRYPDERPHRPTYNTGRQSETREWGRGRSPTSFRQSREWDEWGGTESTTLVNSRYHVGGYAEQVLEYRRRGSSTPF</sequence>
<protein>
    <recommendedName>
        <fullName evidence="1">gamma-glutamylcyclotransferase</fullName>
        <ecNumber evidence="1">4.3.2.9</ecNumber>
    </recommendedName>
</protein>
<evidence type="ECO:0000313" key="8">
    <source>
        <dbReference type="Proteomes" id="UP000701341"/>
    </source>
</evidence>
<dbReference type="OrthoDB" id="2924818at2759"/>
<feature type="domain" description="Gamma-glutamylcyclotransferase AIG2-like" evidence="6">
    <location>
        <begin position="14"/>
        <end position="93"/>
    </location>
</feature>
<feature type="region of interest" description="Disordered" evidence="5">
    <location>
        <begin position="191"/>
        <end position="245"/>
    </location>
</feature>
<organism evidence="7 8">
    <name type="scientific">Penicillium crustosum</name>
    <name type="common">Blue mold fungus</name>
    <dbReference type="NCBI Taxonomy" id="36656"/>
    <lineage>
        <taxon>Eukaryota</taxon>
        <taxon>Fungi</taxon>
        <taxon>Dikarya</taxon>
        <taxon>Ascomycota</taxon>
        <taxon>Pezizomycotina</taxon>
        <taxon>Eurotiomycetes</taxon>
        <taxon>Eurotiomycetidae</taxon>
        <taxon>Eurotiales</taxon>
        <taxon>Aspergillaceae</taxon>
        <taxon>Penicillium</taxon>
    </lineage>
</organism>
<dbReference type="Gene3D" id="3.10.490.10">
    <property type="entry name" value="Gamma-glutamyl cyclotransferase-like"/>
    <property type="match status" value="1"/>
</dbReference>
<dbReference type="InterPro" id="IPR013024">
    <property type="entry name" value="GGCT-like"/>
</dbReference>
<accession>A0A9P5L603</accession>
<evidence type="ECO:0000256" key="5">
    <source>
        <dbReference type="SAM" id="MobiDB-lite"/>
    </source>
</evidence>
<dbReference type="EC" id="4.3.2.9" evidence="1"/>
<dbReference type="GO" id="GO:0003839">
    <property type="term" value="F:gamma-glutamylcyclotransferase activity"/>
    <property type="evidence" value="ECO:0007669"/>
    <property type="project" value="UniProtKB-EC"/>
</dbReference>
<dbReference type="PANTHER" id="PTHR12935:SF0">
    <property type="entry name" value="GAMMA-GLUTAMYLCYCLOTRANSFERASE"/>
    <property type="match status" value="1"/>
</dbReference>
<dbReference type="Proteomes" id="UP000701341">
    <property type="component" value="Unassembled WGS sequence"/>
</dbReference>
<feature type="compositionally biased region" description="Basic and acidic residues" evidence="5">
    <location>
        <begin position="289"/>
        <end position="299"/>
    </location>
</feature>
<evidence type="ECO:0000256" key="4">
    <source>
        <dbReference type="PIRSR" id="PIRSR617939-2"/>
    </source>
</evidence>
<evidence type="ECO:0000256" key="3">
    <source>
        <dbReference type="PIRSR" id="PIRSR617939-1"/>
    </source>
</evidence>
<reference evidence="7" key="1">
    <citation type="submission" date="2020-02" db="EMBL/GenBank/DDBJ databases">
        <authorList>
            <person name="Lichtner F.J."/>
        </authorList>
    </citation>
    <scope>NUCLEOTIDE SEQUENCE</scope>
    <source>
        <strain evidence="7">G10</strain>
    </source>
</reference>
<dbReference type="SUPFAM" id="SSF110857">
    <property type="entry name" value="Gamma-glutamyl cyclotransferase-like"/>
    <property type="match status" value="1"/>
</dbReference>
<evidence type="ECO:0000256" key="2">
    <source>
        <dbReference type="ARBA" id="ARBA00023239"/>
    </source>
</evidence>